<reference evidence="1" key="1">
    <citation type="submission" date="2023-06" db="EMBL/GenBank/DDBJ databases">
        <title>Genome-scale phylogeny and comparative genomics of the fungal order Sordariales.</title>
        <authorList>
            <consortium name="Lawrence Berkeley National Laboratory"/>
            <person name="Hensen N."/>
            <person name="Bonometti L."/>
            <person name="Westerberg I."/>
            <person name="Brannstrom I.O."/>
            <person name="Guillou S."/>
            <person name="Cros-Aarteil S."/>
            <person name="Calhoun S."/>
            <person name="Haridas S."/>
            <person name="Kuo A."/>
            <person name="Mondo S."/>
            <person name="Pangilinan J."/>
            <person name="Riley R."/>
            <person name="LaButti K."/>
            <person name="Andreopoulos B."/>
            <person name="Lipzen A."/>
            <person name="Chen C."/>
            <person name="Yanf M."/>
            <person name="Daum C."/>
            <person name="Ng V."/>
            <person name="Clum A."/>
            <person name="Steindorff A."/>
            <person name="Ohm R."/>
            <person name="Martin F."/>
            <person name="Silar P."/>
            <person name="Natvig D."/>
            <person name="Lalanne C."/>
            <person name="Gautier V."/>
            <person name="Ament-velasquez S.L."/>
            <person name="Kruys A."/>
            <person name="Hutchinson M.I."/>
            <person name="Powell A.J."/>
            <person name="Barry K."/>
            <person name="Miller A.N."/>
            <person name="Grigoriev I.V."/>
            <person name="Debuchy R."/>
            <person name="Gladieux P."/>
            <person name="Thoren M.H."/>
            <person name="Johannesson H."/>
        </authorList>
    </citation>
    <scope>NUCLEOTIDE SEQUENCE</scope>
    <source>
        <strain evidence="1">SMH2392-1A</strain>
    </source>
</reference>
<evidence type="ECO:0000313" key="1">
    <source>
        <dbReference type="EMBL" id="KAK0712809.1"/>
    </source>
</evidence>
<feature type="non-terminal residue" evidence="1">
    <location>
        <position position="192"/>
    </location>
</feature>
<dbReference type="GeneID" id="85319342"/>
<proteinExistence type="predicted"/>
<evidence type="ECO:0000313" key="2">
    <source>
        <dbReference type="Proteomes" id="UP001172101"/>
    </source>
</evidence>
<accession>A0AA40ABM3</accession>
<dbReference type="AlphaFoldDB" id="A0AA40ABM3"/>
<protein>
    <submittedName>
        <fullName evidence="1">Uncharacterized protein</fullName>
    </submittedName>
</protein>
<name>A0AA40ABM3_9PEZI</name>
<dbReference type="EMBL" id="JAUIRO010000005">
    <property type="protein sequence ID" value="KAK0712809.1"/>
    <property type="molecule type" value="Genomic_DNA"/>
</dbReference>
<dbReference type="RefSeq" id="XP_060294132.1">
    <property type="nucleotide sequence ID" value="XM_060436072.1"/>
</dbReference>
<organism evidence="1 2">
    <name type="scientific">Lasiosphaeria miniovina</name>
    <dbReference type="NCBI Taxonomy" id="1954250"/>
    <lineage>
        <taxon>Eukaryota</taxon>
        <taxon>Fungi</taxon>
        <taxon>Dikarya</taxon>
        <taxon>Ascomycota</taxon>
        <taxon>Pezizomycotina</taxon>
        <taxon>Sordariomycetes</taxon>
        <taxon>Sordariomycetidae</taxon>
        <taxon>Sordariales</taxon>
        <taxon>Lasiosphaeriaceae</taxon>
        <taxon>Lasiosphaeria</taxon>
    </lineage>
</organism>
<feature type="non-terminal residue" evidence="1">
    <location>
        <position position="1"/>
    </location>
</feature>
<gene>
    <name evidence="1" type="ORF">B0T26DRAFT_620658</name>
</gene>
<dbReference type="Proteomes" id="UP001172101">
    <property type="component" value="Unassembled WGS sequence"/>
</dbReference>
<keyword evidence="2" id="KW-1185">Reference proteome</keyword>
<comment type="caution">
    <text evidence="1">The sequence shown here is derived from an EMBL/GenBank/DDBJ whole genome shotgun (WGS) entry which is preliminary data.</text>
</comment>
<sequence length="192" mass="22139">FRSMPAEIQQRIFTEALRKPQVHFIKALRRDSITTNTWSLLFRSFPRRTDPSGFRLLESLAVTSANAAAAMRLATPDRAWLPFPNLPARYSPSADVVCIEFDRTQHGFRFEFFNRCNWLVGDPFAGDHMANNFPSLRRVAFTYNYRGADCMSGRNAFRCLSEMGRHRRLKICPEELVGLIDCLPSLEEVYII</sequence>